<dbReference type="PROSITE" id="PS50211">
    <property type="entry name" value="DENN"/>
    <property type="match status" value="1"/>
</dbReference>
<dbReference type="Gene3D" id="3.40.50.11500">
    <property type="match status" value="1"/>
</dbReference>
<sequence length="450" mass="48731">MSFLMISEPQKLADEHGETSEVQPSCSASTGYEVASEDSAQRLSVGSAQAWRDGSSSAPRMLGFALTTWKAERLHGVALSWRGARERAQDAVLWRGHSLVLLGQHYLPAQLAACAYALLPLAMEAVEAPAGAGATTSALSAAASALVKQPGLRCDGVPRRVRCANETVDACVPPCWALLNRCAEPPDRTLALLGVDGYASLLAAVLLEQKVLIVSDDASRLASAAHAASSLCFPLRWSHVLVPVLPPSHTAVVSAPFPYLLGISRSTLAELDSGALSPRPHLGMRQPGRFGELRVMLDEGKAWGEALEPLPPRQAALFARTLAADAKGGYDATAQRLELSCLTVLASILKECMAMASSVVVGVDELRRDEGRHPLDMAAAKLSQRFLEAQDDSSRKFAKLLCETTHFQHFLGQIVQPRELWPSFLRQFERFACGQKRFRKRREPVETIHE</sequence>
<dbReference type="InterPro" id="IPR043153">
    <property type="entry name" value="DENN_C"/>
</dbReference>
<evidence type="ECO:0000313" key="2">
    <source>
        <dbReference type="EMBL" id="CAE0779039.1"/>
    </source>
</evidence>
<dbReference type="GO" id="GO:0032483">
    <property type="term" value="P:regulation of Rab protein signal transduction"/>
    <property type="evidence" value="ECO:0007669"/>
    <property type="project" value="TreeGrafter"/>
</dbReference>
<dbReference type="InterPro" id="IPR051696">
    <property type="entry name" value="DENN_Domain_GEFs"/>
</dbReference>
<accession>A0A7S4BW60</accession>
<organism evidence="2">
    <name type="scientific">Chrysotila carterae</name>
    <name type="common">Marine alga</name>
    <name type="synonym">Syracosphaera carterae</name>
    <dbReference type="NCBI Taxonomy" id="13221"/>
    <lineage>
        <taxon>Eukaryota</taxon>
        <taxon>Haptista</taxon>
        <taxon>Haptophyta</taxon>
        <taxon>Prymnesiophyceae</taxon>
        <taxon>Isochrysidales</taxon>
        <taxon>Isochrysidaceae</taxon>
        <taxon>Chrysotila</taxon>
    </lineage>
</organism>
<dbReference type="PANTHER" id="PTHR12296">
    <property type="entry name" value="DENN DOMAIN-CONTAINING PROTEIN 4"/>
    <property type="match status" value="1"/>
</dbReference>
<dbReference type="AlphaFoldDB" id="A0A7S4BW60"/>
<name>A0A7S4BW60_CHRCT</name>
<dbReference type="SMART" id="SM00799">
    <property type="entry name" value="DENN"/>
    <property type="match status" value="1"/>
</dbReference>
<dbReference type="EMBL" id="HBIZ01049499">
    <property type="protein sequence ID" value="CAE0779039.1"/>
    <property type="molecule type" value="Transcribed_RNA"/>
</dbReference>
<dbReference type="InterPro" id="IPR037516">
    <property type="entry name" value="Tripartite_DENN"/>
</dbReference>
<feature type="domain" description="UDENN" evidence="1">
    <location>
        <begin position="2"/>
        <end position="426"/>
    </location>
</feature>
<dbReference type="GO" id="GO:0031410">
    <property type="term" value="C:cytoplasmic vesicle"/>
    <property type="evidence" value="ECO:0007669"/>
    <property type="project" value="TreeGrafter"/>
</dbReference>
<gene>
    <name evidence="2" type="ORF">PCAR00345_LOCUS31678</name>
</gene>
<reference evidence="2" key="1">
    <citation type="submission" date="2021-01" db="EMBL/GenBank/DDBJ databases">
        <authorList>
            <person name="Corre E."/>
            <person name="Pelletier E."/>
            <person name="Niang G."/>
            <person name="Scheremetjew M."/>
            <person name="Finn R."/>
            <person name="Kale V."/>
            <person name="Holt S."/>
            <person name="Cochrane G."/>
            <person name="Meng A."/>
            <person name="Brown T."/>
            <person name="Cohen L."/>
        </authorList>
    </citation>
    <scope>NUCLEOTIDE SEQUENCE</scope>
    <source>
        <strain evidence="2">CCMP645</strain>
    </source>
</reference>
<dbReference type="InterPro" id="IPR001194">
    <property type="entry name" value="cDENN_dom"/>
</dbReference>
<proteinExistence type="predicted"/>
<dbReference type="PANTHER" id="PTHR12296:SF21">
    <property type="entry name" value="DENN DOMAIN-CONTAINING PROTEIN 3"/>
    <property type="match status" value="1"/>
</dbReference>
<dbReference type="Pfam" id="PF02141">
    <property type="entry name" value="DENN"/>
    <property type="match status" value="1"/>
</dbReference>
<evidence type="ECO:0000259" key="1">
    <source>
        <dbReference type="PROSITE" id="PS50211"/>
    </source>
</evidence>
<protein>
    <recommendedName>
        <fullName evidence="1">UDENN domain-containing protein</fullName>
    </recommendedName>
</protein>